<dbReference type="Gene3D" id="3.40.30.10">
    <property type="entry name" value="Glutaredoxin"/>
    <property type="match status" value="1"/>
</dbReference>
<evidence type="ECO:0000313" key="3">
    <source>
        <dbReference type="Proteomes" id="UP000198870"/>
    </source>
</evidence>
<feature type="domain" description="Glutaredoxin" evidence="1">
    <location>
        <begin position="3"/>
        <end position="61"/>
    </location>
</feature>
<dbReference type="Proteomes" id="UP000198870">
    <property type="component" value="Unassembled WGS sequence"/>
</dbReference>
<evidence type="ECO:0000259" key="1">
    <source>
        <dbReference type="Pfam" id="PF00462"/>
    </source>
</evidence>
<dbReference type="InterPro" id="IPR002109">
    <property type="entry name" value="Glutaredoxin"/>
</dbReference>
<evidence type="ECO:0000313" key="2">
    <source>
        <dbReference type="EMBL" id="SCX79089.1"/>
    </source>
</evidence>
<dbReference type="PROSITE" id="PS51354">
    <property type="entry name" value="GLUTAREDOXIN_2"/>
    <property type="match status" value="1"/>
</dbReference>
<reference evidence="2 3" key="1">
    <citation type="submission" date="2016-10" db="EMBL/GenBank/DDBJ databases">
        <authorList>
            <person name="de Groot N.N."/>
        </authorList>
    </citation>
    <scope>NUCLEOTIDE SEQUENCE [LARGE SCALE GENOMIC DNA]</scope>
    <source>
        <strain evidence="2 3">AA1</strain>
    </source>
</reference>
<dbReference type="STRING" id="419481.SAMN05216233_101311"/>
<accession>A0A1G5AMF6</accession>
<dbReference type="RefSeq" id="WP_092207571.1">
    <property type="nucleotide sequence ID" value="NZ_FMUX01000001.1"/>
</dbReference>
<dbReference type="InterPro" id="IPR011767">
    <property type="entry name" value="GLR_AS"/>
</dbReference>
<organism evidence="2 3">
    <name type="scientific">Desulfoluna spongiiphila</name>
    <dbReference type="NCBI Taxonomy" id="419481"/>
    <lineage>
        <taxon>Bacteria</taxon>
        <taxon>Pseudomonadati</taxon>
        <taxon>Thermodesulfobacteriota</taxon>
        <taxon>Desulfobacteria</taxon>
        <taxon>Desulfobacterales</taxon>
        <taxon>Desulfolunaceae</taxon>
        <taxon>Desulfoluna</taxon>
    </lineage>
</organism>
<gene>
    <name evidence="2" type="ORF">SAMN05216233_101311</name>
</gene>
<dbReference type="Pfam" id="PF00462">
    <property type="entry name" value="Glutaredoxin"/>
    <property type="match status" value="1"/>
</dbReference>
<name>A0A1G5AMF6_9BACT</name>
<proteinExistence type="predicted"/>
<dbReference type="PROSITE" id="PS00195">
    <property type="entry name" value="GLUTAREDOXIN_1"/>
    <property type="match status" value="1"/>
</dbReference>
<dbReference type="OrthoDB" id="9814618at2"/>
<sequence>MLKVYSASWCPHCTRTETYLKEKSIPFESIDIETAPKEVVDKVAEINGGQWVVPTLEFNGTWRKGKVFNEATLEADLKKMGAQ</sequence>
<dbReference type="EMBL" id="FMUX01000001">
    <property type="protein sequence ID" value="SCX79089.1"/>
    <property type="molecule type" value="Genomic_DNA"/>
</dbReference>
<dbReference type="CDD" id="cd02976">
    <property type="entry name" value="NrdH"/>
    <property type="match status" value="1"/>
</dbReference>
<keyword evidence="3" id="KW-1185">Reference proteome</keyword>
<protein>
    <submittedName>
        <fullName evidence="2">Mycoredoxin</fullName>
    </submittedName>
</protein>
<dbReference type="InterPro" id="IPR036249">
    <property type="entry name" value="Thioredoxin-like_sf"/>
</dbReference>
<dbReference type="SUPFAM" id="SSF52833">
    <property type="entry name" value="Thioredoxin-like"/>
    <property type="match status" value="1"/>
</dbReference>
<dbReference type="AlphaFoldDB" id="A0A1G5AMF6"/>